<sequence length="259" mass="28702">MFPCLWYIRRCRGAERHYFSSHHDVHMSHYVPLENYNYYWDERTFAGDETKLRNRFKKFYDKFTQSDQSPQQYQKFKNRLTKFRANNPPLEEHLALDEFPAEGDEEVIYEAGDTVEPIVEAGEAALGLSEVGESGIGAGTALIIGGTVAAGGGLLHKAASSGVQVPFTKNVGPGNEEIDLSPTLAGADIDAGHHDIRYGLAEDDNDIREADDIAIKEFGDHRVDNPFDVTSYIGEAGLSAKKAIENQIGVQYPKGNYGL</sequence>
<evidence type="ECO:0000313" key="1">
    <source>
        <dbReference type="EMBL" id="QOD39584.1"/>
    </source>
</evidence>
<name>A0A7L7YQM0_9VIRU</name>
<proteinExistence type="predicted"/>
<organism evidence="1">
    <name type="scientific">uncultured densovirus</name>
    <dbReference type="NCBI Taxonomy" id="748192"/>
    <lineage>
        <taxon>Viruses</taxon>
        <taxon>Monodnaviria</taxon>
        <taxon>Shotokuvirae</taxon>
        <taxon>Cossaviricota</taxon>
        <taxon>Quintoviricetes</taxon>
        <taxon>Piccovirales</taxon>
        <taxon>Parvoviridae</taxon>
        <taxon>Densovirinae</taxon>
        <taxon>environmental samples</taxon>
    </lineage>
</organism>
<dbReference type="EMBL" id="MT733045">
    <property type="protein sequence ID" value="QOD39584.1"/>
    <property type="molecule type" value="Genomic_DNA"/>
</dbReference>
<protein>
    <submittedName>
        <fullName evidence="1">ORF1</fullName>
    </submittedName>
</protein>
<gene>
    <name evidence="1" type="primary">ORF2</name>
</gene>
<reference evidence="1" key="1">
    <citation type="submission" date="2020-07" db="EMBL/GenBank/DDBJ databases">
        <title>Diversity of sea star-associated densoviruses and transcribed endogenized viral elements of densovirus origin.</title>
        <authorList>
            <person name="Jackson E.W."/>
            <person name="Hewson I."/>
        </authorList>
    </citation>
    <scope>NUCLEOTIDE SEQUENCE</scope>
</reference>
<accession>A0A7L7YQM0</accession>